<evidence type="ECO:0000256" key="2">
    <source>
        <dbReference type="PROSITE-ProRule" id="PRU00169"/>
    </source>
</evidence>
<dbReference type="InterPro" id="IPR011006">
    <property type="entry name" value="CheY-like_superfamily"/>
</dbReference>
<dbReference type="SMART" id="SM00448">
    <property type="entry name" value="REC"/>
    <property type="match status" value="1"/>
</dbReference>
<sequence>MSLSQEIAPHLPYLRRFARALTGSQKVGDAYVVAALEAIVADPSMVTPGPRLRLSLYRIFLRIWSSVGPGLETPESDAPGAVAEQRIAALTPLPRQAFLLTAIEGFSHEETGAILGVSAADAATLVNEAGREIAAQVAADVLIIEDEPIIAMDLEELVEDMGHRVIGVARTHREAVEKARQRRPGLVLADIQLADGSSGLDAVNEIIAGISAPVVFITAYPERLLTGERPEPAFLITKPFHTDTVRAAVSQALFFDQRAGGQRPAA</sequence>
<dbReference type="Pfam" id="PF00072">
    <property type="entry name" value="Response_reg"/>
    <property type="match status" value="1"/>
</dbReference>
<dbReference type="EMBL" id="JBHRUV010000013">
    <property type="protein sequence ID" value="MFC3265163.1"/>
    <property type="molecule type" value="Genomic_DNA"/>
</dbReference>
<dbReference type="InterPro" id="IPR013324">
    <property type="entry name" value="RNA_pol_sigma_r3/r4-like"/>
</dbReference>
<feature type="domain" description="Response regulatory" evidence="3">
    <location>
        <begin position="140"/>
        <end position="253"/>
    </location>
</feature>
<keyword evidence="1 2" id="KW-0597">Phosphoprotein</keyword>
<feature type="modified residue" description="4-aspartylphosphate" evidence="2">
    <location>
        <position position="190"/>
    </location>
</feature>
<proteinExistence type="predicted"/>
<dbReference type="PANTHER" id="PTHR44591:SF20">
    <property type="entry name" value="PROTEIN PILH"/>
    <property type="match status" value="1"/>
</dbReference>
<dbReference type="Proteomes" id="UP001595536">
    <property type="component" value="Unassembled WGS sequence"/>
</dbReference>
<dbReference type="PIRSF" id="PIRSF036400">
    <property type="entry name" value="RR_Ctr_UCP036400"/>
    <property type="match status" value="1"/>
</dbReference>
<protein>
    <submittedName>
        <fullName evidence="4">Response regulator</fullName>
    </submittedName>
</protein>
<keyword evidence="5" id="KW-1185">Reference proteome</keyword>
<name>A0ABV7LBS3_9HYPH</name>
<dbReference type="InterPro" id="IPR036388">
    <property type="entry name" value="WH-like_DNA-bd_sf"/>
</dbReference>
<dbReference type="InterPro" id="IPR053866">
    <property type="entry name" value="PhyR_sigma2"/>
</dbReference>
<dbReference type="InterPro" id="IPR014605">
    <property type="entry name" value="Sig_resp-reg_PhyR"/>
</dbReference>
<dbReference type="InterPro" id="IPR001789">
    <property type="entry name" value="Sig_transdc_resp-reg_receiver"/>
</dbReference>
<evidence type="ECO:0000256" key="1">
    <source>
        <dbReference type="ARBA" id="ARBA00022553"/>
    </source>
</evidence>
<comment type="caution">
    <text evidence="4">The sequence shown here is derived from an EMBL/GenBank/DDBJ whole genome shotgun (WGS) entry which is preliminary data.</text>
</comment>
<dbReference type="InterPro" id="IPR050595">
    <property type="entry name" value="Bact_response_regulator"/>
</dbReference>
<organism evidence="4 5">
    <name type="scientific">Camelimonas abortus</name>
    <dbReference type="NCBI Taxonomy" id="1017184"/>
    <lineage>
        <taxon>Bacteria</taxon>
        <taxon>Pseudomonadati</taxon>
        <taxon>Pseudomonadota</taxon>
        <taxon>Alphaproteobacteria</taxon>
        <taxon>Hyphomicrobiales</taxon>
        <taxon>Chelatococcaceae</taxon>
        <taxon>Camelimonas</taxon>
    </lineage>
</organism>
<dbReference type="NCBIfam" id="NF006623">
    <property type="entry name" value="PRK09191.1"/>
    <property type="match status" value="1"/>
</dbReference>
<dbReference type="Gene3D" id="1.10.1740.10">
    <property type="match status" value="1"/>
</dbReference>
<dbReference type="Pfam" id="PF22029">
    <property type="entry name" value="PhyR_sigma2"/>
    <property type="match status" value="1"/>
</dbReference>
<dbReference type="RefSeq" id="WP_376829941.1">
    <property type="nucleotide sequence ID" value="NZ_JBHLWR010000006.1"/>
</dbReference>
<dbReference type="PANTHER" id="PTHR44591">
    <property type="entry name" value="STRESS RESPONSE REGULATOR PROTEIN 1"/>
    <property type="match status" value="1"/>
</dbReference>
<dbReference type="Pfam" id="PF22233">
    <property type="entry name" value="PhyR_sigma-like"/>
    <property type="match status" value="1"/>
</dbReference>
<reference evidence="5" key="1">
    <citation type="journal article" date="2019" name="Int. J. Syst. Evol. Microbiol.">
        <title>The Global Catalogue of Microorganisms (GCM) 10K type strain sequencing project: providing services to taxonomists for standard genome sequencing and annotation.</title>
        <authorList>
            <consortium name="The Broad Institute Genomics Platform"/>
            <consortium name="The Broad Institute Genome Sequencing Center for Infectious Disease"/>
            <person name="Wu L."/>
            <person name="Ma J."/>
        </authorList>
    </citation>
    <scope>NUCLEOTIDE SEQUENCE [LARGE SCALE GENOMIC DNA]</scope>
    <source>
        <strain evidence="5">CCM 7941</strain>
    </source>
</reference>
<dbReference type="Gene3D" id="3.40.50.2300">
    <property type="match status" value="1"/>
</dbReference>
<evidence type="ECO:0000313" key="4">
    <source>
        <dbReference type="EMBL" id="MFC3265163.1"/>
    </source>
</evidence>
<dbReference type="SUPFAM" id="SSF52172">
    <property type="entry name" value="CheY-like"/>
    <property type="match status" value="1"/>
</dbReference>
<dbReference type="CDD" id="cd17540">
    <property type="entry name" value="REC_PhyR"/>
    <property type="match status" value="1"/>
</dbReference>
<accession>A0ABV7LBS3</accession>
<dbReference type="PROSITE" id="PS50110">
    <property type="entry name" value="RESPONSE_REGULATORY"/>
    <property type="match status" value="1"/>
</dbReference>
<dbReference type="SUPFAM" id="SSF88659">
    <property type="entry name" value="Sigma3 and sigma4 domains of RNA polymerase sigma factors"/>
    <property type="match status" value="1"/>
</dbReference>
<gene>
    <name evidence="4" type="ORF">ACFOEX_02155</name>
</gene>
<evidence type="ECO:0000313" key="5">
    <source>
        <dbReference type="Proteomes" id="UP001595536"/>
    </source>
</evidence>
<evidence type="ECO:0000259" key="3">
    <source>
        <dbReference type="PROSITE" id="PS50110"/>
    </source>
</evidence>
<dbReference type="Gene3D" id="1.10.10.10">
    <property type="entry name" value="Winged helix-like DNA-binding domain superfamily/Winged helix DNA-binding domain"/>
    <property type="match status" value="1"/>
</dbReference>
<dbReference type="InterPro" id="IPR053867">
    <property type="entry name" value="PhyR_sigma4"/>
</dbReference>